<organism evidence="7">
    <name type="scientific">hydrothermal vent metagenome</name>
    <dbReference type="NCBI Taxonomy" id="652676"/>
    <lineage>
        <taxon>unclassified sequences</taxon>
        <taxon>metagenomes</taxon>
        <taxon>ecological metagenomes</taxon>
    </lineage>
</organism>
<evidence type="ECO:0000313" key="7">
    <source>
        <dbReference type="EMBL" id="VAW90857.1"/>
    </source>
</evidence>
<dbReference type="GO" id="GO:0004665">
    <property type="term" value="F:prephenate dehydrogenase (NADP+) activity"/>
    <property type="evidence" value="ECO:0007669"/>
    <property type="project" value="InterPro"/>
</dbReference>
<feature type="domain" description="Prephenate/arogenate dehydrogenase" evidence="6">
    <location>
        <begin position="7"/>
        <end position="289"/>
    </location>
</feature>
<reference evidence="7" key="1">
    <citation type="submission" date="2018-06" db="EMBL/GenBank/DDBJ databases">
        <authorList>
            <person name="Zhirakovskaya E."/>
        </authorList>
    </citation>
    <scope>NUCLEOTIDE SEQUENCE</scope>
</reference>
<sequence length="289" mass="31733">MPEFFINKLCIIGVGSMGGSLARALRKNNSVKSIVGYGRNLERLTKAKELGVVDEICSELGDAIKDADIIVLATPLGAMQKILMALKDIISSESVITDVGSSKKFVIDAAKNTFGKVPVNFVPAHPIAGTEKSGVESAKADLFVQRRVILTPQASTSSSAVETIRSMWQACGANVVEMQVEHHDEVLAATSHLPHMLAYSLVDTLARMDDQQEIFEYAAGGFRDFTRIASSDPQMWHDICVANREQLVKMLYAFNEDLQRLTQAVEQADSEYLKDTFTRAKKARDKFCG</sequence>
<evidence type="ECO:0000256" key="4">
    <source>
        <dbReference type="ARBA" id="ARBA00023141"/>
    </source>
</evidence>
<dbReference type="InterPro" id="IPR008927">
    <property type="entry name" value="6-PGluconate_DH-like_C_sf"/>
</dbReference>
<dbReference type="PROSITE" id="PS51176">
    <property type="entry name" value="PDH_ADH"/>
    <property type="match status" value="1"/>
</dbReference>
<evidence type="ECO:0000256" key="1">
    <source>
        <dbReference type="ARBA" id="ARBA00022605"/>
    </source>
</evidence>
<dbReference type="AlphaFoldDB" id="A0A3B0ZU38"/>
<dbReference type="InterPro" id="IPR046825">
    <property type="entry name" value="PDH_C"/>
</dbReference>
<dbReference type="GO" id="GO:0008977">
    <property type="term" value="F:prephenate dehydrogenase (NAD+) activity"/>
    <property type="evidence" value="ECO:0007669"/>
    <property type="project" value="UniProtKB-EC"/>
</dbReference>
<evidence type="ECO:0000259" key="6">
    <source>
        <dbReference type="PROSITE" id="PS51176"/>
    </source>
</evidence>
<dbReference type="PANTHER" id="PTHR21363">
    <property type="entry name" value="PREPHENATE DEHYDROGENASE"/>
    <property type="match status" value="1"/>
</dbReference>
<dbReference type="Pfam" id="PF20463">
    <property type="entry name" value="PDH_C"/>
    <property type="match status" value="1"/>
</dbReference>
<dbReference type="FunFam" id="3.40.50.720:FF:000208">
    <property type="entry name" value="Prephenate dehydrogenase"/>
    <property type="match status" value="1"/>
</dbReference>
<evidence type="ECO:0000256" key="5">
    <source>
        <dbReference type="ARBA" id="ARBA00029440"/>
    </source>
</evidence>
<dbReference type="GO" id="GO:0070403">
    <property type="term" value="F:NAD+ binding"/>
    <property type="evidence" value="ECO:0007669"/>
    <property type="project" value="InterPro"/>
</dbReference>
<dbReference type="EMBL" id="UOFR01000007">
    <property type="protein sequence ID" value="VAW90857.1"/>
    <property type="molecule type" value="Genomic_DNA"/>
</dbReference>
<dbReference type="Gene3D" id="3.40.50.720">
    <property type="entry name" value="NAD(P)-binding Rossmann-like Domain"/>
    <property type="match status" value="1"/>
</dbReference>
<dbReference type="EC" id="1.3.1.12" evidence="7"/>
<dbReference type="Pfam" id="PF02153">
    <property type="entry name" value="PDH_N"/>
    <property type="match status" value="1"/>
</dbReference>
<dbReference type="InterPro" id="IPR050812">
    <property type="entry name" value="Preph/Arog_dehydrog"/>
</dbReference>
<dbReference type="SUPFAM" id="SSF51735">
    <property type="entry name" value="NAD(P)-binding Rossmann-fold domains"/>
    <property type="match status" value="1"/>
</dbReference>
<evidence type="ECO:0000256" key="3">
    <source>
        <dbReference type="ARBA" id="ARBA00023027"/>
    </source>
</evidence>
<dbReference type="InterPro" id="IPR046826">
    <property type="entry name" value="PDH_N"/>
</dbReference>
<keyword evidence="1" id="KW-0028">Amino-acid biosynthesis</keyword>
<evidence type="ECO:0000256" key="2">
    <source>
        <dbReference type="ARBA" id="ARBA00023002"/>
    </source>
</evidence>
<keyword evidence="2 7" id="KW-0560">Oxidoreductase</keyword>
<keyword evidence="3" id="KW-0520">NAD</keyword>
<protein>
    <submittedName>
        <fullName evidence="7">Cyclohexadienyl dehydrogenase</fullName>
        <ecNumber evidence="7">1.3.1.12</ecNumber>
    </submittedName>
</protein>
<proteinExistence type="predicted"/>
<dbReference type="SUPFAM" id="SSF48179">
    <property type="entry name" value="6-phosphogluconate dehydrogenase C-terminal domain-like"/>
    <property type="match status" value="1"/>
</dbReference>
<gene>
    <name evidence="7" type="ORF">MNBD_GAMMA21-594</name>
</gene>
<dbReference type="PANTHER" id="PTHR21363:SF0">
    <property type="entry name" value="PREPHENATE DEHYDROGENASE [NADP(+)]"/>
    <property type="match status" value="1"/>
</dbReference>
<dbReference type="InterPro" id="IPR036291">
    <property type="entry name" value="NAD(P)-bd_dom_sf"/>
</dbReference>
<keyword evidence="4" id="KW-0057">Aromatic amino acid biosynthesis</keyword>
<dbReference type="InterPro" id="IPR003099">
    <property type="entry name" value="Prephen_DH"/>
</dbReference>
<comment type="pathway">
    <text evidence="5">Amino-acid biosynthesis.</text>
</comment>
<name>A0A3B0ZU38_9ZZZZ</name>
<dbReference type="GO" id="GO:0006571">
    <property type="term" value="P:tyrosine biosynthetic process"/>
    <property type="evidence" value="ECO:0007669"/>
    <property type="project" value="InterPro"/>
</dbReference>
<dbReference type="Gene3D" id="1.10.3660.10">
    <property type="entry name" value="6-phosphogluconate dehydrogenase C-terminal like domain"/>
    <property type="match status" value="1"/>
</dbReference>
<accession>A0A3B0ZU38</accession>
<dbReference type="FunFam" id="1.10.3660.10:FF:000003">
    <property type="entry name" value="Prephenate dehydrogenase"/>
    <property type="match status" value="1"/>
</dbReference>